<sequence>MKGDDSVKVSKEHLEYMLPFYLEEVRPHSFSWGNKEDVAKLVRWVVEKNR</sequence>
<evidence type="ECO:0000313" key="1">
    <source>
        <dbReference type="EMBL" id="AYP68159.1"/>
    </source>
</evidence>
<dbReference type="EMBL" id="MH884508">
    <property type="protein sequence ID" value="AYP68159.1"/>
    <property type="molecule type" value="Genomic_DNA"/>
</dbReference>
<name>A0A3G3BV90_9CAUD</name>
<keyword evidence="2" id="KW-1185">Reference proteome</keyword>
<accession>A0A3G3BV90</accession>
<evidence type="ECO:0000313" key="2">
    <source>
        <dbReference type="Proteomes" id="UP000274199"/>
    </source>
</evidence>
<proteinExistence type="predicted"/>
<gene>
    <name evidence="1" type="ORF">vBBcoS136_00027</name>
</gene>
<reference evidence="1 2" key="1">
    <citation type="submission" date="2018-09" db="EMBL/GenBank/DDBJ databases">
        <title>Comparative Genomic Analysis of Eight Novel Haloalkaliphilic Bacteriophages from Lake Elmenteita, Kenya.</title>
        <authorList>
            <person name="Akhwale J.K."/>
        </authorList>
    </citation>
    <scope>NUCLEOTIDE SEQUENCE [LARGE SCALE GENOMIC DNA]</scope>
</reference>
<protein>
    <submittedName>
        <fullName evidence="1">Uncharacterized protein</fullName>
    </submittedName>
</protein>
<dbReference type="Proteomes" id="UP000274199">
    <property type="component" value="Segment"/>
</dbReference>
<organism evidence="1 2">
    <name type="scientific">Bacillus phage vB_BcoS-136</name>
    <dbReference type="NCBI Taxonomy" id="2419619"/>
    <lineage>
        <taxon>Viruses</taxon>
        <taxon>Duplodnaviria</taxon>
        <taxon>Heunggongvirae</taxon>
        <taxon>Uroviricota</taxon>
        <taxon>Caudoviricetes</taxon>
        <taxon>Heleneionescovirinae</taxon>
        <taxon>Kenyattavirus</taxon>
        <taxon>Kenyattavirus kv136</taxon>
    </lineage>
</organism>